<dbReference type="GO" id="GO:0008795">
    <property type="term" value="F:NAD+ synthase activity"/>
    <property type="evidence" value="ECO:0007669"/>
    <property type="project" value="UniProtKB-UniRule"/>
</dbReference>
<comment type="caution">
    <text evidence="8">Lacks conserved residue(s) required for the propagation of feature annotation.</text>
</comment>
<dbReference type="UniPathway" id="UPA00253">
    <property type="reaction ID" value="UER00333"/>
</dbReference>
<comment type="pathway">
    <text evidence="8">Cofactor biosynthesis; NAD(+) biosynthesis; NAD(+) from deamido-NAD(+) (ammonia route): step 1/1.</text>
</comment>
<evidence type="ECO:0000256" key="9">
    <source>
        <dbReference type="RuleBase" id="RU003811"/>
    </source>
</evidence>
<dbReference type="EC" id="6.3.1.5" evidence="8 10"/>
<dbReference type="InterPro" id="IPR022926">
    <property type="entry name" value="NH(3)-dep_NAD(+)_synth"/>
</dbReference>
<feature type="binding site" evidence="8">
    <location>
        <begin position="40"/>
        <end position="47"/>
    </location>
    <ligand>
        <name>ATP</name>
        <dbReference type="ChEBI" id="CHEBI:30616"/>
    </ligand>
</feature>
<comment type="similarity">
    <text evidence="1 8 9">Belongs to the NAD synthetase family.</text>
</comment>
<dbReference type="AlphaFoldDB" id="A0A5C5U4F6"/>
<feature type="binding site" evidence="8">
    <location>
        <position position="215"/>
    </location>
    <ligand>
        <name>deamido-NAD(+)</name>
        <dbReference type="ChEBI" id="CHEBI:58437"/>
        <note>ligand shared between two neighboring subunits</note>
    </ligand>
</feature>
<keyword evidence="13" id="KW-1185">Reference proteome</keyword>
<comment type="subunit">
    <text evidence="8">Homodimer.</text>
</comment>
<evidence type="ECO:0000256" key="10">
    <source>
        <dbReference type="RuleBase" id="RU003812"/>
    </source>
</evidence>
<organism evidence="12 13">
    <name type="scientific">Luteimonas wenzhouensis</name>
    <dbReference type="NCBI Taxonomy" id="2599615"/>
    <lineage>
        <taxon>Bacteria</taxon>
        <taxon>Pseudomonadati</taxon>
        <taxon>Pseudomonadota</taxon>
        <taxon>Gammaproteobacteria</taxon>
        <taxon>Lysobacterales</taxon>
        <taxon>Lysobacteraceae</taxon>
        <taxon>Luteimonas</taxon>
    </lineage>
</organism>
<dbReference type="Proteomes" id="UP000315949">
    <property type="component" value="Unassembled WGS sequence"/>
</dbReference>
<dbReference type="HAMAP" id="MF_00193">
    <property type="entry name" value="NadE_ammonia_dep"/>
    <property type="match status" value="1"/>
</dbReference>
<feature type="domain" description="NAD/GMP synthase" evidence="11">
    <location>
        <begin position="165"/>
        <end position="300"/>
    </location>
</feature>
<feature type="binding site" evidence="8">
    <location>
        <position position="46"/>
    </location>
    <ligand>
        <name>Mg(2+)</name>
        <dbReference type="ChEBI" id="CHEBI:18420"/>
    </ligand>
</feature>
<evidence type="ECO:0000256" key="4">
    <source>
        <dbReference type="ARBA" id="ARBA00022741"/>
    </source>
</evidence>
<feature type="binding site" description="in other chain" evidence="8">
    <location>
        <position position="208"/>
    </location>
    <ligand>
        <name>deamido-NAD(+)</name>
        <dbReference type="ChEBI" id="CHEBI:58437"/>
        <note>ligand shared between two neighboring subunits</note>
    </ligand>
</feature>
<dbReference type="GO" id="GO:0009435">
    <property type="term" value="P:NAD+ biosynthetic process"/>
    <property type="evidence" value="ECO:0007669"/>
    <property type="project" value="UniProtKB-UniRule"/>
</dbReference>
<evidence type="ECO:0000256" key="5">
    <source>
        <dbReference type="ARBA" id="ARBA00022840"/>
    </source>
</evidence>
<dbReference type="OrthoDB" id="3266517at2"/>
<feature type="binding site" evidence="8">
    <location>
        <position position="224"/>
    </location>
    <ligand>
        <name>ATP</name>
        <dbReference type="ChEBI" id="CHEBI:30616"/>
    </ligand>
</feature>
<dbReference type="GO" id="GO:0046872">
    <property type="term" value="F:metal ion binding"/>
    <property type="evidence" value="ECO:0007669"/>
    <property type="project" value="UniProtKB-KW"/>
</dbReference>
<feature type="binding site" description="in other chain" evidence="8">
    <location>
        <position position="175"/>
    </location>
    <ligand>
        <name>deamido-NAD(+)</name>
        <dbReference type="ChEBI" id="CHEBI:58437"/>
        <note>ligand shared between two neighboring subunits</note>
    </ligand>
</feature>
<evidence type="ECO:0000313" key="12">
    <source>
        <dbReference type="EMBL" id="TWT20659.1"/>
    </source>
</evidence>
<keyword evidence="3 8" id="KW-0479">Metal-binding</keyword>
<keyword evidence="2 8" id="KW-0436">Ligase</keyword>
<comment type="caution">
    <text evidence="12">The sequence shown here is derived from an EMBL/GenBank/DDBJ whole genome shotgun (WGS) entry which is preliminary data.</text>
</comment>
<dbReference type="GO" id="GO:0005524">
    <property type="term" value="F:ATP binding"/>
    <property type="evidence" value="ECO:0007669"/>
    <property type="project" value="UniProtKB-UniRule"/>
</dbReference>
<keyword evidence="5 8" id="KW-0067">ATP-binding</keyword>
<keyword evidence="4 8" id="KW-0547">Nucleotide-binding</keyword>
<dbReference type="GO" id="GO:0005737">
    <property type="term" value="C:cytoplasm"/>
    <property type="evidence" value="ECO:0007669"/>
    <property type="project" value="InterPro"/>
</dbReference>
<evidence type="ECO:0000256" key="3">
    <source>
        <dbReference type="ARBA" id="ARBA00022723"/>
    </source>
</evidence>
<dbReference type="EMBL" id="VOHE01000002">
    <property type="protein sequence ID" value="TWT20659.1"/>
    <property type="molecule type" value="Genomic_DNA"/>
</dbReference>
<dbReference type="SUPFAM" id="SSF52402">
    <property type="entry name" value="Adenine nucleotide alpha hydrolases-like"/>
    <property type="match status" value="1"/>
</dbReference>
<keyword evidence="7 8" id="KW-0520">NAD</keyword>
<feature type="binding site" evidence="8">
    <location>
        <position position="195"/>
    </location>
    <ligand>
        <name>ATP</name>
        <dbReference type="ChEBI" id="CHEBI:30616"/>
    </ligand>
</feature>
<dbReference type="InterPro" id="IPR014729">
    <property type="entry name" value="Rossmann-like_a/b/a_fold"/>
</dbReference>
<comment type="function">
    <text evidence="8">Catalyzes the ATP-dependent amidation of deamido-NAD to form NAD. Uses ammonia as a nitrogen source.</text>
</comment>
<evidence type="ECO:0000256" key="7">
    <source>
        <dbReference type="ARBA" id="ARBA00023027"/>
    </source>
</evidence>
<dbReference type="NCBIfam" id="TIGR00552">
    <property type="entry name" value="nadE"/>
    <property type="match status" value="1"/>
</dbReference>
<dbReference type="GO" id="GO:0004359">
    <property type="term" value="F:glutaminase activity"/>
    <property type="evidence" value="ECO:0007669"/>
    <property type="project" value="InterPro"/>
</dbReference>
<keyword evidence="6 8" id="KW-0460">Magnesium</keyword>
<name>A0A5C5U4F6_9GAMM</name>
<dbReference type="GO" id="GO:0003952">
    <property type="term" value="F:NAD+ synthase (glutamine-hydrolyzing) activity"/>
    <property type="evidence" value="ECO:0007669"/>
    <property type="project" value="InterPro"/>
</dbReference>
<evidence type="ECO:0000259" key="11">
    <source>
        <dbReference type="Pfam" id="PF02540"/>
    </source>
</evidence>
<comment type="catalytic activity">
    <reaction evidence="8 10">
        <text>deamido-NAD(+) + NH4(+) + ATP = AMP + diphosphate + NAD(+) + H(+)</text>
        <dbReference type="Rhea" id="RHEA:21188"/>
        <dbReference type="ChEBI" id="CHEBI:15378"/>
        <dbReference type="ChEBI" id="CHEBI:28938"/>
        <dbReference type="ChEBI" id="CHEBI:30616"/>
        <dbReference type="ChEBI" id="CHEBI:33019"/>
        <dbReference type="ChEBI" id="CHEBI:57540"/>
        <dbReference type="ChEBI" id="CHEBI:58437"/>
        <dbReference type="ChEBI" id="CHEBI:456215"/>
        <dbReference type="EC" id="6.3.1.5"/>
    </reaction>
</comment>
<evidence type="ECO:0000256" key="8">
    <source>
        <dbReference type="HAMAP-Rule" id="MF_00193"/>
    </source>
</evidence>
<feature type="domain" description="NAD/GMP synthase" evidence="11">
    <location>
        <begin position="18"/>
        <end position="128"/>
    </location>
</feature>
<feature type="binding site" evidence="8">
    <location>
        <position position="200"/>
    </location>
    <ligand>
        <name>Mg(2+)</name>
        <dbReference type="ChEBI" id="CHEBI:18420"/>
    </ligand>
</feature>
<dbReference type="NCBIfam" id="NF002048">
    <property type="entry name" value="PRK00876.1"/>
    <property type="match status" value="1"/>
</dbReference>
<proteinExistence type="inferred from homology"/>
<gene>
    <name evidence="8 12" type="primary">nadE</name>
    <name evidence="12" type="ORF">FQY79_04840</name>
</gene>
<evidence type="ECO:0000256" key="6">
    <source>
        <dbReference type="ARBA" id="ARBA00022842"/>
    </source>
</evidence>
<evidence type="ECO:0000256" key="1">
    <source>
        <dbReference type="ARBA" id="ARBA00005859"/>
    </source>
</evidence>
<dbReference type="CDD" id="cd00553">
    <property type="entry name" value="NAD_synthase"/>
    <property type="match status" value="1"/>
</dbReference>
<sequence>MSGLDWSVLDMDHGREAERICAGLREAVATRLRRRGVVVAISGGIDSSVCAALAVRAFGPAKVHLLILPERDSDPDSAARANLLASHLGVEPETFDIAPALEAIGAYAARDAAVRTVLPEYDDRWKMKLAISGGSEGAINRFRLVARSPDGAMHERELRLHEYLTIVAATSYKQRLRKTIEYFHADRLHYAVVGTPNRLEYDQGFFVKNGDGSADVKPIAHLYKTQVYAMARHLGLPDRVCEAQPTTDTYSLEQGQDEFYFALPYRSMDLALWALEHGVEAGELAKALDITPVQAAAVYEDIARKRRTTRPLHLRPLLLGTVPSVDAAT</sequence>
<dbReference type="InterPro" id="IPR022310">
    <property type="entry name" value="NAD/GMP_synthase"/>
</dbReference>
<evidence type="ECO:0000256" key="2">
    <source>
        <dbReference type="ARBA" id="ARBA00022598"/>
    </source>
</evidence>
<feature type="binding site" evidence="8">
    <location>
        <position position="246"/>
    </location>
    <ligand>
        <name>ATP</name>
        <dbReference type="ChEBI" id="CHEBI:30616"/>
    </ligand>
</feature>
<accession>A0A5C5U4F6</accession>
<dbReference type="Pfam" id="PF02540">
    <property type="entry name" value="NAD_synthase"/>
    <property type="match status" value="2"/>
</dbReference>
<protein>
    <recommendedName>
        <fullName evidence="8 10">NH(3)-dependent NAD(+) synthetase</fullName>
        <ecNumber evidence="8 10">6.3.1.5</ecNumber>
    </recommendedName>
</protein>
<dbReference type="PANTHER" id="PTHR23090">
    <property type="entry name" value="NH 3 /GLUTAMINE-DEPENDENT NAD + SYNTHETASE"/>
    <property type="match status" value="1"/>
</dbReference>
<reference evidence="12 13" key="1">
    <citation type="submission" date="2019-07" db="EMBL/GenBank/DDBJ databases">
        <title>Luteimonas sp. YD-1 nov., isolated from acidic soil.</title>
        <authorList>
            <person name="Zhou J."/>
        </authorList>
    </citation>
    <scope>NUCLEOTIDE SEQUENCE [LARGE SCALE GENOMIC DNA]</scope>
    <source>
        <strain evidence="12 13">YD-1</strain>
    </source>
</reference>
<dbReference type="InterPro" id="IPR003694">
    <property type="entry name" value="NAD_synthase"/>
</dbReference>
<dbReference type="PANTHER" id="PTHR23090:SF9">
    <property type="entry name" value="GLUTAMINE-DEPENDENT NAD(+) SYNTHETASE"/>
    <property type="match status" value="1"/>
</dbReference>
<evidence type="ECO:0000313" key="13">
    <source>
        <dbReference type="Proteomes" id="UP000315949"/>
    </source>
</evidence>
<dbReference type="Gene3D" id="3.40.50.620">
    <property type="entry name" value="HUPs"/>
    <property type="match status" value="1"/>
</dbReference>
<dbReference type="RefSeq" id="WP_146311322.1">
    <property type="nucleotide sequence ID" value="NZ_VOHE01000002.1"/>
</dbReference>